<accession>A0AAP4U178</accession>
<dbReference type="Proteomes" id="UP001170481">
    <property type="component" value="Unassembled WGS sequence"/>
</dbReference>
<gene>
    <name evidence="2" type="ORF">Q4535_17355</name>
</gene>
<dbReference type="Pfam" id="PF13997">
    <property type="entry name" value="YqjK"/>
    <property type="match status" value="1"/>
</dbReference>
<dbReference type="InterPro" id="IPR025612">
    <property type="entry name" value="YqjK"/>
</dbReference>
<dbReference type="EMBL" id="JAUORK010000038">
    <property type="protein sequence ID" value="MDO6673875.1"/>
    <property type="molecule type" value="Genomic_DNA"/>
</dbReference>
<evidence type="ECO:0000313" key="3">
    <source>
        <dbReference type="Proteomes" id="UP001170481"/>
    </source>
</evidence>
<sequence length="116" mass="13060">MSSSRQSLARREPALPPVKGSGRRSAHPRDARRAELEARISQQRLDVSHALRELKEATAPIDRGWAKVQQYRGPLVLVGGLIAARGGFRPKKGLSLLKRGLMSWVMIRRLRILFDK</sequence>
<dbReference type="AlphaFoldDB" id="A0AAP4U178"/>
<name>A0AAP4U178_9GAMM</name>
<reference evidence="2" key="1">
    <citation type="submission" date="2023-07" db="EMBL/GenBank/DDBJ databases">
        <title>Genome content predicts the carbon catabolic preferences of heterotrophic bacteria.</title>
        <authorList>
            <person name="Gralka M."/>
        </authorList>
    </citation>
    <scope>NUCLEOTIDE SEQUENCE</scope>
    <source>
        <strain evidence="2">C2R13</strain>
    </source>
</reference>
<evidence type="ECO:0000256" key="1">
    <source>
        <dbReference type="SAM" id="MobiDB-lite"/>
    </source>
</evidence>
<evidence type="ECO:0000313" key="2">
    <source>
        <dbReference type="EMBL" id="MDO6673875.1"/>
    </source>
</evidence>
<comment type="caution">
    <text evidence="2">The sequence shown here is derived from an EMBL/GenBank/DDBJ whole genome shotgun (WGS) entry which is preliminary data.</text>
</comment>
<feature type="region of interest" description="Disordered" evidence="1">
    <location>
        <begin position="1"/>
        <end position="33"/>
    </location>
</feature>
<protein>
    <submittedName>
        <fullName evidence="2">YqjK-like family protein</fullName>
    </submittedName>
</protein>
<organism evidence="2 3">
    <name type="scientific">Cobetia amphilecti</name>
    <dbReference type="NCBI Taxonomy" id="1055104"/>
    <lineage>
        <taxon>Bacteria</taxon>
        <taxon>Pseudomonadati</taxon>
        <taxon>Pseudomonadota</taxon>
        <taxon>Gammaproteobacteria</taxon>
        <taxon>Oceanospirillales</taxon>
        <taxon>Halomonadaceae</taxon>
        <taxon>Cobetia</taxon>
    </lineage>
</organism>
<dbReference type="RefSeq" id="WP_054555637.1">
    <property type="nucleotide sequence ID" value="NZ_JAUORK010000038.1"/>
</dbReference>
<proteinExistence type="predicted"/>